<feature type="compositionally biased region" description="Basic and acidic residues" evidence="1">
    <location>
        <begin position="54"/>
        <end position="64"/>
    </location>
</feature>
<evidence type="ECO:0000313" key="2">
    <source>
        <dbReference type="EMBL" id="GAA1013084.1"/>
    </source>
</evidence>
<sequence>MCPVTQGLPAGAAHRCAPDPAARGRTPLRGRGPGGAPNRTPRCPAARFGVPLGEDGKKDGHAPGDRTSWASGAVPHPVYGLITAPVHRALR</sequence>
<protein>
    <submittedName>
        <fullName evidence="2">Uncharacterized protein</fullName>
    </submittedName>
</protein>
<reference evidence="3" key="1">
    <citation type="journal article" date="2019" name="Int. J. Syst. Evol. Microbiol.">
        <title>The Global Catalogue of Microorganisms (GCM) 10K type strain sequencing project: providing services to taxonomists for standard genome sequencing and annotation.</title>
        <authorList>
            <consortium name="The Broad Institute Genomics Platform"/>
            <consortium name="The Broad Institute Genome Sequencing Center for Infectious Disease"/>
            <person name="Wu L."/>
            <person name="Ma J."/>
        </authorList>
    </citation>
    <scope>NUCLEOTIDE SEQUENCE [LARGE SCALE GENOMIC DNA]</scope>
    <source>
        <strain evidence="3">JCM 11269</strain>
    </source>
</reference>
<accession>A0ABP4DKP2</accession>
<evidence type="ECO:0000313" key="3">
    <source>
        <dbReference type="Proteomes" id="UP001501072"/>
    </source>
</evidence>
<feature type="region of interest" description="Disordered" evidence="1">
    <location>
        <begin position="1"/>
        <end position="77"/>
    </location>
</feature>
<gene>
    <name evidence="2" type="ORF">GCM10009564_38670</name>
</gene>
<dbReference type="EMBL" id="BAAAHU010000043">
    <property type="protein sequence ID" value="GAA1013084.1"/>
    <property type="molecule type" value="Genomic_DNA"/>
</dbReference>
<comment type="caution">
    <text evidence="2">The sequence shown here is derived from an EMBL/GenBank/DDBJ whole genome shotgun (WGS) entry which is preliminary data.</text>
</comment>
<dbReference type="Proteomes" id="UP001501072">
    <property type="component" value="Unassembled WGS sequence"/>
</dbReference>
<feature type="compositionally biased region" description="Low complexity" evidence="1">
    <location>
        <begin position="20"/>
        <end position="42"/>
    </location>
</feature>
<proteinExistence type="predicted"/>
<keyword evidence="3" id="KW-1185">Reference proteome</keyword>
<organism evidence="2 3">
    <name type="scientific">Streptomyces thermogriseus</name>
    <dbReference type="NCBI Taxonomy" id="75292"/>
    <lineage>
        <taxon>Bacteria</taxon>
        <taxon>Bacillati</taxon>
        <taxon>Actinomycetota</taxon>
        <taxon>Actinomycetes</taxon>
        <taxon>Kitasatosporales</taxon>
        <taxon>Streptomycetaceae</taxon>
        <taxon>Streptomyces</taxon>
    </lineage>
</organism>
<evidence type="ECO:0000256" key="1">
    <source>
        <dbReference type="SAM" id="MobiDB-lite"/>
    </source>
</evidence>
<name>A0ABP4DKP2_9ACTN</name>